<dbReference type="InterPro" id="IPR036165">
    <property type="entry name" value="YefM-like_sf"/>
</dbReference>
<dbReference type="NCBIfam" id="TIGR01552">
    <property type="entry name" value="phd_fam"/>
    <property type="match status" value="1"/>
</dbReference>
<comment type="caution">
    <text evidence="3">The sequence shown here is derived from an EMBL/GenBank/DDBJ whole genome shotgun (WGS) entry which is preliminary data.</text>
</comment>
<dbReference type="AlphaFoldDB" id="A0A1F7YG70"/>
<name>A0A1F7YG70_9BACT</name>
<dbReference type="InterPro" id="IPR006442">
    <property type="entry name" value="Antitoxin_Phd/YefM"/>
</dbReference>
<dbReference type="Proteomes" id="UP000178851">
    <property type="component" value="Unassembled WGS sequence"/>
</dbReference>
<evidence type="ECO:0000256" key="2">
    <source>
        <dbReference type="RuleBase" id="RU362080"/>
    </source>
</evidence>
<dbReference type="SUPFAM" id="SSF143120">
    <property type="entry name" value="YefM-like"/>
    <property type="match status" value="1"/>
</dbReference>
<evidence type="ECO:0000256" key="1">
    <source>
        <dbReference type="ARBA" id="ARBA00009981"/>
    </source>
</evidence>
<gene>
    <name evidence="3" type="ORF">A2627_00010</name>
</gene>
<comment type="similarity">
    <text evidence="1 2">Belongs to the phD/YefM antitoxin family.</text>
</comment>
<comment type="function">
    <text evidence="2">Antitoxin component of a type II toxin-antitoxin (TA) system.</text>
</comment>
<proteinExistence type="inferred from homology"/>
<dbReference type="Gene3D" id="3.40.1620.10">
    <property type="entry name" value="YefM-like domain"/>
    <property type="match status" value="1"/>
</dbReference>
<evidence type="ECO:0000313" key="4">
    <source>
        <dbReference type="Proteomes" id="UP000178851"/>
    </source>
</evidence>
<accession>A0A1F7YG70</accession>
<organism evidence="3 4">
    <name type="scientific">Candidatus Woesebacteria bacterium RIFCSPHIGHO2_01_FULL_39_28</name>
    <dbReference type="NCBI Taxonomy" id="1802496"/>
    <lineage>
        <taxon>Bacteria</taxon>
        <taxon>Candidatus Woeseibacteriota</taxon>
    </lineage>
</organism>
<dbReference type="Pfam" id="PF02604">
    <property type="entry name" value="PhdYeFM_antitox"/>
    <property type="match status" value="1"/>
</dbReference>
<reference evidence="3 4" key="1">
    <citation type="journal article" date="2016" name="Nat. Commun.">
        <title>Thousands of microbial genomes shed light on interconnected biogeochemical processes in an aquifer system.</title>
        <authorList>
            <person name="Anantharaman K."/>
            <person name="Brown C.T."/>
            <person name="Hug L.A."/>
            <person name="Sharon I."/>
            <person name="Castelle C.J."/>
            <person name="Probst A.J."/>
            <person name="Thomas B.C."/>
            <person name="Singh A."/>
            <person name="Wilkins M.J."/>
            <person name="Karaoz U."/>
            <person name="Brodie E.L."/>
            <person name="Williams K.H."/>
            <person name="Hubbard S.S."/>
            <person name="Banfield J.F."/>
        </authorList>
    </citation>
    <scope>NUCLEOTIDE SEQUENCE [LARGE SCALE GENOMIC DNA]</scope>
</reference>
<evidence type="ECO:0000313" key="3">
    <source>
        <dbReference type="EMBL" id="OGM26331.1"/>
    </source>
</evidence>
<sequence length="96" mass="11373">MPYTTTATELQRNYKKVVKMAKKIKEPVTVLSNNKPELVLMDYSIFRNVQEKRSQLKKKAGMKEWLDVVSGSWTKEEAKEFDKIIEEEFERIDDED</sequence>
<protein>
    <recommendedName>
        <fullName evidence="2">Antitoxin</fullName>
    </recommendedName>
</protein>
<dbReference type="EMBL" id="MGGI01000014">
    <property type="protein sequence ID" value="OGM26331.1"/>
    <property type="molecule type" value="Genomic_DNA"/>
</dbReference>